<protein>
    <submittedName>
        <fullName evidence="3">Uncharacterized protein</fullName>
    </submittedName>
</protein>
<feature type="region of interest" description="Disordered" evidence="1">
    <location>
        <begin position="1"/>
        <end position="29"/>
    </location>
</feature>
<keyword evidence="4" id="KW-1185">Reference proteome</keyword>
<sequence length="430" mass="46066">MHGPQQPYPPHPYPQPYPFQHQPQQPPGKRRTGLIVVALIAAVLLVGGGVAATILVRSGGESKAPEPEAADASVIAQRTEPEVVRYGDVAVVDACTVMPAALLEEVGFRDAAHGWHSQTYVPRSVPVADATVKDESDAISTCLYESMAEGGIERFTLSVRQSPFNGMESAGYQGKEDTPVTAAGLKGFVRQGLKADSFDASLLSADGRAEVNLGASRMSNVKEITDPKATFMKLLEGVAANLAKGAQGRTTHVHTGRYGSVPNACDVLSSQRFQEFTNGKDSGVVEADFYERETFDRFGDAVFYSSPQECRRLSPEWFSAGQRSQGKALKIALRTYRDAGMAIEDAQDCNPDSPSRKVTGEAVMSSEKIGDFAACSFLVGDSPTLSFVAGRTQVRLTGYGDWAPDEPKAQVVAFTPIAQKIADDVRKAIG</sequence>
<evidence type="ECO:0000256" key="1">
    <source>
        <dbReference type="SAM" id="MobiDB-lite"/>
    </source>
</evidence>
<keyword evidence="2" id="KW-1133">Transmembrane helix</keyword>
<evidence type="ECO:0000313" key="3">
    <source>
        <dbReference type="EMBL" id="GHH36399.1"/>
    </source>
</evidence>
<keyword evidence="2" id="KW-0812">Transmembrane</keyword>
<gene>
    <name evidence="3" type="ORF">GCM10017774_23160</name>
</gene>
<keyword evidence="2" id="KW-0472">Membrane</keyword>
<organism evidence="3 4">
    <name type="scientific">Lentzea cavernae</name>
    <dbReference type="NCBI Taxonomy" id="2020703"/>
    <lineage>
        <taxon>Bacteria</taxon>
        <taxon>Bacillati</taxon>
        <taxon>Actinomycetota</taxon>
        <taxon>Actinomycetes</taxon>
        <taxon>Pseudonocardiales</taxon>
        <taxon>Pseudonocardiaceae</taxon>
        <taxon>Lentzea</taxon>
    </lineage>
</organism>
<reference evidence="4" key="1">
    <citation type="journal article" date="2019" name="Int. J. Syst. Evol. Microbiol.">
        <title>The Global Catalogue of Microorganisms (GCM) 10K type strain sequencing project: providing services to taxonomists for standard genome sequencing and annotation.</title>
        <authorList>
            <consortium name="The Broad Institute Genomics Platform"/>
            <consortium name="The Broad Institute Genome Sequencing Center for Infectious Disease"/>
            <person name="Wu L."/>
            <person name="Ma J."/>
        </authorList>
    </citation>
    <scope>NUCLEOTIDE SEQUENCE [LARGE SCALE GENOMIC DNA]</scope>
    <source>
        <strain evidence="4">CGMCC 4.7367</strain>
    </source>
</reference>
<comment type="caution">
    <text evidence="3">The sequence shown here is derived from an EMBL/GenBank/DDBJ whole genome shotgun (WGS) entry which is preliminary data.</text>
</comment>
<dbReference type="Proteomes" id="UP000605568">
    <property type="component" value="Unassembled WGS sequence"/>
</dbReference>
<accession>A0ABQ3M8E6</accession>
<dbReference type="EMBL" id="BNAR01000003">
    <property type="protein sequence ID" value="GHH36399.1"/>
    <property type="molecule type" value="Genomic_DNA"/>
</dbReference>
<feature type="compositionally biased region" description="Pro residues" evidence="1">
    <location>
        <begin position="1"/>
        <end position="17"/>
    </location>
</feature>
<evidence type="ECO:0000313" key="4">
    <source>
        <dbReference type="Proteomes" id="UP000605568"/>
    </source>
</evidence>
<feature type="transmembrane region" description="Helical" evidence="2">
    <location>
        <begin position="34"/>
        <end position="56"/>
    </location>
</feature>
<proteinExistence type="predicted"/>
<name>A0ABQ3M8E6_9PSEU</name>
<evidence type="ECO:0000256" key="2">
    <source>
        <dbReference type="SAM" id="Phobius"/>
    </source>
</evidence>